<feature type="domain" description="Reverse transcriptase" evidence="4">
    <location>
        <begin position="469"/>
        <end position="746"/>
    </location>
</feature>
<dbReference type="Gene3D" id="3.60.10.10">
    <property type="entry name" value="Endonuclease/exonuclease/phosphatase"/>
    <property type="match status" value="1"/>
</dbReference>
<dbReference type="Pfam" id="PF00075">
    <property type="entry name" value="RNase_H"/>
    <property type="match status" value="1"/>
</dbReference>
<dbReference type="Pfam" id="PF14529">
    <property type="entry name" value="Exo_endo_phos_2"/>
    <property type="match status" value="1"/>
</dbReference>
<dbReference type="EMBL" id="JABEVY010000482">
    <property type="protein sequence ID" value="KAF5231435.1"/>
    <property type="molecule type" value="Genomic_DNA"/>
</dbReference>
<dbReference type="PROSITE" id="PS50878">
    <property type="entry name" value="RT_POL"/>
    <property type="match status" value="1"/>
</dbReference>
<evidence type="ECO:0000313" key="5">
    <source>
        <dbReference type="EMBL" id="KAF5231435.1"/>
    </source>
</evidence>
<name>A0A8H4YP93_9HYPO</name>
<dbReference type="GO" id="GO:0004523">
    <property type="term" value="F:RNA-DNA hybrid ribonuclease activity"/>
    <property type="evidence" value="ECO:0007669"/>
    <property type="project" value="InterPro"/>
</dbReference>
<feature type="region of interest" description="Disordered" evidence="3">
    <location>
        <begin position="872"/>
        <end position="905"/>
    </location>
</feature>
<dbReference type="PANTHER" id="PTHR33481:SF1">
    <property type="entry name" value="ENDONUCLEASE_EXONUCLEASE_PHOSPHATASE DOMAIN-CONTAINING PROTEIN-RELATED"/>
    <property type="match status" value="1"/>
</dbReference>
<dbReference type="Proteomes" id="UP000573603">
    <property type="component" value="Unassembled WGS sequence"/>
</dbReference>
<feature type="compositionally biased region" description="Polar residues" evidence="3">
    <location>
        <begin position="895"/>
        <end position="905"/>
    </location>
</feature>
<evidence type="ECO:0000259" key="4">
    <source>
        <dbReference type="PROSITE" id="PS50878"/>
    </source>
</evidence>
<dbReference type="SUPFAM" id="SSF56672">
    <property type="entry name" value="DNA/RNA polymerases"/>
    <property type="match status" value="1"/>
</dbReference>
<keyword evidence="2" id="KW-0496">Mitochondrion</keyword>
<dbReference type="InterPro" id="IPR002156">
    <property type="entry name" value="RNaseH_domain"/>
</dbReference>
<dbReference type="SUPFAM" id="SSF53098">
    <property type="entry name" value="Ribonuclease H-like"/>
    <property type="match status" value="1"/>
</dbReference>
<evidence type="ECO:0000256" key="3">
    <source>
        <dbReference type="SAM" id="MobiDB-lite"/>
    </source>
</evidence>
<keyword evidence="6" id="KW-1185">Reference proteome</keyword>
<dbReference type="InterPro" id="IPR000477">
    <property type="entry name" value="RT_dom"/>
</dbReference>
<accession>A0A8H4YP93</accession>
<dbReference type="GO" id="GO:0003676">
    <property type="term" value="F:nucleic acid binding"/>
    <property type="evidence" value="ECO:0007669"/>
    <property type="project" value="InterPro"/>
</dbReference>
<dbReference type="AlphaFoldDB" id="A0A8H4YP93"/>
<evidence type="ECO:0000256" key="2">
    <source>
        <dbReference type="ARBA" id="ARBA00023128"/>
    </source>
</evidence>
<evidence type="ECO:0000313" key="6">
    <source>
        <dbReference type="Proteomes" id="UP000573603"/>
    </source>
</evidence>
<dbReference type="CDD" id="cd01650">
    <property type="entry name" value="RT_nLTR_like"/>
    <property type="match status" value="1"/>
</dbReference>
<comment type="caution">
    <text evidence="5">The sequence shown here is derived from an EMBL/GenBank/DDBJ whole genome shotgun (WGS) entry which is preliminary data.</text>
</comment>
<dbReference type="InterPro" id="IPR012337">
    <property type="entry name" value="RNaseH-like_sf"/>
</dbReference>
<organism evidence="5 6">
    <name type="scientific">Fusarium anthophilum</name>
    <dbReference type="NCBI Taxonomy" id="48485"/>
    <lineage>
        <taxon>Eukaryota</taxon>
        <taxon>Fungi</taxon>
        <taxon>Dikarya</taxon>
        <taxon>Ascomycota</taxon>
        <taxon>Pezizomycotina</taxon>
        <taxon>Sordariomycetes</taxon>
        <taxon>Hypocreomycetidae</taxon>
        <taxon>Hypocreales</taxon>
        <taxon>Nectriaceae</taxon>
        <taxon>Fusarium</taxon>
        <taxon>Fusarium fujikuroi species complex</taxon>
    </lineage>
</organism>
<dbReference type="Pfam" id="PF00078">
    <property type="entry name" value="RVT_1"/>
    <property type="match status" value="1"/>
</dbReference>
<reference evidence="5 6" key="1">
    <citation type="journal article" date="2020" name="BMC Genomics">
        <title>Correction to: Identification and distribution of gene clusters required for synthesis of sphingolipid metabolism inhibitors in diverse species of the filamentous fungus Fusarium.</title>
        <authorList>
            <person name="Kim H.S."/>
            <person name="Lohmar J.M."/>
            <person name="Busman M."/>
            <person name="Brown D.W."/>
            <person name="Naumann T.A."/>
            <person name="Divon H.H."/>
            <person name="Lysoe E."/>
            <person name="Uhlig S."/>
            <person name="Proctor R.H."/>
        </authorList>
    </citation>
    <scope>NUCLEOTIDE SEQUENCE [LARGE SCALE GENOMIC DNA]</scope>
    <source>
        <strain evidence="5 6">NRRL 25214</strain>
    </source>
</reference>
<dbReference type="InterPro" id="IPR005135">
    <property type="entry name" value="Endo/exonuclease/phosphatase"/>
</dbReference>
<proteinExistence type="predicted"/>
<sequence>MATLLRDPDIGQYDILAIQEPWKNPFDKTTHHPAKDQFRLCYPDKDESGPARVCFFINKRLDHSKWHLKETSRDLCSLNLILGTEEEQQITVHNVYNPTQTATERRSTLPLLDKALKQSSQHEQIVVGDFNLHHELWGGDRVQRADPNATELITIIEDYCLTSNLTPGTITYEEGDGRTTIDLCLITAGLVDRLTRCEIETEMDHDSDHLPIVTSLDLNIVQMMAKPRRNWKALDEKAFIRVLQRELPLQQRPRTKTALDRHVGEVMAAITAAVDEAVPMTTPSPRSKSGWNEECTEALAQSKRLRRQHSLYRTEETWEAYRAARNHKGRIIKKALRQNHREKVEEAAQSPATLWRVAKWARNRHSQTPNVTPALIDPVTKQQANTPNEKAELLKKTFFPVPPETNLEDIENADYPAAIAMPPITTREIEEAIEESSPLKAPGPDGITNRALQLASPRIKHHLTKIFNQSLNLGYYPKHFRKSTTVVLRKPGKDNYTVPKAYRPIALLNTTGKVMEAIIAKRLSYIAETHDLLPATHMGGRKLRSTEHALHLIIDKIYDAWNTGQGKVASLLLLDVSGAFDNISHTRLLHNLRKRRIDERTVKWIASFLRERSTRLSIDGFTSESYTLETGEPQGSNLSPILYLFYNADLIEDCGELDYAETTGFIDDVAILTWADSTKETCKKLQEALSIAEKWAATHASIFAPDKFQLIHFTRTRTRIDVEEPLQTSWGTIEPKKTCKYLGLTMDSTLTWKQHIDEVQRKVTKTVNALGSLGGSTWGVTMREMRKIYKGVAIPQMMYACSAWSNANWRTRDKPYTERTLSKLQSLQARASRVISGAFKATSIPALDIETYLLPVEQQIFKHNVDALGRIGPAGREHTEGEVRRHKKKSPRTAIEQSITDRQGPNIRQQEHIAPYIVAPWWRGPQTFIEASTEEAQARHDRIMHDEPDAIHVYTDGSGINGSIGAAAAAIRSTAKPKGKSGAYLLKGITQQIDQLRSQGLDTEIRWVPAHTGIQGNEDADRAAKEATGWRDGDLTGPKAAEPEHLYPLRSAMKTWSHKEAIKSWEASWVSETRGRASFRHTTKPSRKVLGLHDGLTKKRSALLTQLRTEKIGLNDFLFGRRVPGITSNRCPCGSDRQTVAHVLLRCRRHHQLRDQELGRLQGRNNLRKLLNERDAAAKTIKFIELTQILGQFQDRDLNRQS</sequence>
<dbReference type="InterPro" id="IPR036691">
    <property type="entry name" value="Endo/exonu/phosph_ase_sf"/>
</dbReference>
<comment type="subcellular location">
    <subcellularLocation>
        <location evidence="1">Mitochondrion</location>
    </subcellularLocation>
</comment>
<evidence type="ECO:0000256" key="1">
    <source>
        <dbReference type="ARBA" id="ARBA00004173"/>
    </source>
</evidence>
<dbReference type="GO" id="GO:0005739">
    <property type="term" value="C:mitochondrion"/>
    <property type="evidence" value="ECO:0007669"/>
    <property type="project" value="UniProtKB-SubCell"/>
</dbReference>
<dbReference type="PANTHER" id="PTHR33481">
    <property type="entry name" value="REVERSE TRANSCRIPTASE"/>
    <property type="match status" value="1"/>
</dbReference>
<protein>
    <recommendedName>
        <fullName evidence="4">Reverse transcriptase domain-containing protein</fullName>
    </recommendedName>
</protein>
<gene>
    <name evidence="5" type="ORF">FANTH_13415</name>
</gene>
<dbReference type="InterPro" id="IPR036397">
    <property type="entry name" value="RNaseH_sf"/>
</dbReference>
<dbReference type="InterPro" id="IPR043502">
    <property type="entry name" value="DNA/RNA_pol_sf"/>
</dbReference>
<dbReference type="SUPFAM" id="SSF56219">
    <property type="entry name" value="DNase I-like"/>
    <property type="match status" value="1"/>
</dbReference>
<dbReference type="Gene3D" id="3.30.420.10">
    <property type="entry name" value="Ribonuclease H-like superfamily/Ribonuclease H"/>
    <property type="match status" value="1"/>
</dbReference>